<dbReference type="AlphaFoldDB" id="A0A066XM18"/>
<sequence>MLRDPQSALVAVDDTAESRTIIFLDSQPPDAGFEGDGYARVYYIVVELTQVGDSLSIVDFGQVEVVGKDFGSYASVGWLERAPVDGSAAEHIVVQAAHGEEVVVMWDETVPFARKAIGRIGLVGVDDPFETGRELKVVI</sequence>
<comment type="caution">
    <text evidence="1">The sequence shown here is derived from an EMBL/GenBank/DDBJ whole genome shotgun (WGS) entry which is preliminary data.</text>
</comment>
<dbReference type="EMBL" id="JMSE01000889">
    <property type="protein sequence ID" value="KDN66781.1"/>
    <property type="molecule type" value="Genomic_DNA"/>
</dbReference>
<protein>
    <submittedName>
        <fullName evidence="1">Uncharacterized protein</fullName>
    </submittedName>
</protein>
<organism evidence="1 2">
    <name type="scientific">Colletotrichum sublineola</name>
    <name type="common">Sorghum anthracnose fungus</name>
    <dbReference type="NCBI Taxonomy" id="1173701"/>
    <lineage>
        <taxon>Eukaryota</taxon>
        <taxon>Fungi</taxon>
        <taxon>Dikarya</taxon>
        <taxon>Ascomycota</taxon>
        <taxon>Pezizomycotina</taxon>
        <taxon>Sordariomycetes</taxon>
        <taxon>Hypocreomycetidae</taxon>
        <taxon>Glomerellales</taxon>
        <taxon>Glomerellaceae</taxon>
        <taxon>Colletotrichum</taxon>
        <taxon>Colletotrichum graminicola species complex</taxon>
    </lineage>
</organism>
<accession>A0A066XM18</accession>
<evidence type="ECO:0000313" key="1">
    <source>
        <dbReference type="EMBL" id="KDN66781.1"/>
    </source>
</evidence>
<proteinExistence type="predicted"/>
<evidence type="ECO:0000313" key="2">
    <source>
        <dbReference type="Proteomes" id="UP000027238"/>
    </source>
</evidence>
<reference evidence="2" key="1">
    <citation type="journal article" date="2014" name="Genome Announc.">
        <title>Draft genome sequence of Colletotrichum sublineola, a destructive pathogen of cultivated sorghum.</title>
        <authorList>
            <person name="Baroncelli R."/>
            <person name="Sanz-Martin J.M."/>
            <person name="Rech G.E."/>
            <person name="Sukno S.A."/>
            <person name="Thon M.R."/>
        </authorList>
    </citation>
    <scope>NUCLEOTIDE SEQUENCE [LARGE SCALE GENOMIC DNA]</scope>
    <source>
        <strain evidence="2">TX430BB</strain>
    </source>
</reference>
<keyword evidence="2" id="KW-1185">Reference proteome</keyword>
<name>A0A066XM18_COLSU</name>
<gene>
    <name evidence="1" type="ORF">CSUB01_12258</name>
</gene>
<dbReference type="HOGENOM" id="CLU_1844971_0_0_1"/>
<dbReference type="Proteomes" id="UP000027238">
    <property type="component" value="Unassembled WGS sequence"/>
</dbReference>